<gene>
    <name evidence="3" type="ORF">AXG93_2446s1090</name>
    <name evidence="2" type="ORF">Mp_3g24990</name>
</gene>
<organism evidence="3 4">
    <name type="scientific">Marchantia polymorpha subsp. ruderalis</name>
    <dbReference type="NCBI Taxonomy" id="1480154"/>
    <lineage>
        <taxon>Eukaryota</taxon>
        <taxon>Viridiplantae</taxon>
        <taxon>Streptophyta</taxon>
        <taxon>Embryophyta</taxon>
        <taxon>Marchantiophyta</taxon>
        <taxon>Marchantiopsida</taxon>
        <taxon>Marchantiidae</taxon>
        <taxon>Marchantiales</taxon>
        <taxon>Marchantiaceae</taxon>
        <taxon>Marchantia</taxon>
    </lineage>
</organism>
<reference evidence="5" key="3">
    <citation type="journal article" date="2020" name="Curr. Biol.">
        <title>Chromatin organization in early land plants reveals an ancestral association between H3K27me3, transposons, and constitutive heterochromatin.</title>
        <authorList>
            <person name="Montgomery S.A."/>
            <person name="Tanizawa Y."/>
            <person name="Galik B."/>
            <person name="Wang N."/>
            <person name="Ito T."/>
            <person name="Mochizuki T."/>
            <person name="Akimcheva S."/>
            <person name="Bowman J.L."/>
            <person name="Cognat V."/>
            <person name="Marechal-Drouard L."/>
            <person name="Ekker H."/>
            <person name="Hong S.F."/>
            <person name="Kohchi T."/>
            <person name="Lin S.S."/>
            <person name="Liu L.D."/>
            <person name="Nakamura Y."/>
            <person name="Valeeva L.R."/>
            <person name="Shakirov E.V."/>
            <person name="Shippen D.E."/>
            <person name="Wei W.L."/>
            <person name="Yagura M."/>
            <person name="Yamaoka S."/>
            <person name="Yamato K.T."/>
            <person name="Liu C."/>
            <person name="Berger F."/>
        </authorList>
    </citation>
    <scope>NUCLEOTIDE SEQUENCE [LARGE SCALE GENOMIC DNA]</scope>
    <source>
        <strain evidence="5">Tak-1</strain>
    </source>
</reference>
<evidence type="ECO:0000313" key="5">
    <source>
        <dbReference type="Proteomes" id="UP001162541"/>
    </source>
</evidence>
<sequence>MARSDGLIDQPLEGGRSRPVGPEAGEVATDVSIPWRTSRRLQEATLKSLQERDSAVKCNTTTVPKKHKETPTPVVSKKETSSPPPASVRSLRRQHSSSETLTAAEQKDACERKDSAGRKKAKNVQFSDPVFTHIEEQKSSPSASITTATGTPCAAPTATNAATKPASTKKSATKPIIPTKQPRNVALQQQLKRKYPISCFDLFCNHIGTKGWRCYRTCLQGEAFCSNHLIPATTSVARISVCT</sequence>
<name>A0A176W6T3_MARPO</name>
<proteinExistence type="predicted"/>
<evidence type="ECO:0000313" key="3">
    <source>
        <dbReference type="EMBL" id="OAE28767.1"/>
    </source>
</evidence>
<feature type="region of interest" description="Disordered" evidence="1">
    <location>
        <begin position="47"/>
        <end position="174"/>
    </location>
</feature>
<evidence type="ECO:0000256" key="1">
    <source>
        <dbReference type="SAM" id="MobiDB-lite"/>
    </source>
</evidence>
<reference evidence="2" key="2">
    <citation type="journal article" date="2019" name="Curr. Biol.">
        <title>Chromatin organization in early land plants reveals an ancestral association between H3K27me3, transposons, and constitutive heterochromatin.</title>
        <authorList>
            <person name="Montgomery S.A."/>
            <person name="Tanizawa Y."/>
            <person name="Galik B."/>
            <person name="Wang N."/>
            <person name="Ito T."/>
            <person name="Mochizuki T."/>
            <person name="Akimcheva S."/>
            <person name="Bowman J."/>
            <person name="Cognat V."/>
            <person name="Drouard L."/>
            <person name="Ekker H."/>
            <person name="Houng S."/>
            <person name="Kohchi T."/>
            <person name="Lin S."/>
            <person name="Liu L.D."/>
            <person name="Nakamura Y."/>
            <person name="Valeeva L.R."/>
            <person name="Shakirov E.V."/>
            <person name="Shippen D.E."/>
            <person name="Wei W."/>
            <person name="Yagura M."/>
            <person name="Yamaoka S."/>
            <person name="Yamato K.T."/>
            <person name="Liu C."/>
            <person name="Berger F."/>
        </authorList>
    </citation>
    <scope>NUCLEOTIDE SEQUENCE [LARGE SCALE GENOMIC DNA]</scope>
    <source>
        <strain evidence="2">Tak-1</strain>
    </source>
</reference>
<dbReference type="Proteomes" id="UP000077202">
    <property type="component" value="Unassembled WGS sequence"/>
</dbReference>
<feature type="region of interest" description="Disordered" evidence="1">
    <location>
        <begin position="1"/>
        <end position="35"/>
    </location>
</feature>
<reference evidence="3 4" key="1">
    <citation type="submission" date="2016-03" db="EMBL/GenBank/DDBJ databases">
        <title>Mechanisms controlling the formation of the plant cell surface in tip-growing cells are functionally conserved among land plants.</title>
        <authorList>
            <person name="Honkanen S."/>
            <person name="Jones V.A."/>
            <person name="Morieri G."/>
            <person name="Champion C."/>
            <person name="Hetherington A.J."/>
            <person name="Kelly S."/>
            <person name="Saint-Marcoux D."/>
            <person name="Proust H."/>
            <person name="Prescott H."/>
            <person name="Dolan L."/>
        </authorList>
    </citation>
    <scope>NUCLEOTIDE SEQUENCE [LARGE SCALE GENOMIC DNA]</scope>
    <source>
        <strain evidence="4">cv. Tak-1 and cv. Tak-2</strain>
        <tissue evidence="3">Whole gametophyte</tissue>
    </source>
</reference>
<dbReference type="AlphaFoldDB" id="A0A176W6T3"/>
<dbReference type="EMBL" id="LVLJ01001671">
    <property type="protein sequence ID" value="OAE28767.1"/>
    <property type="molecule type" value="Genomic_DNA"/>
</dbReference>
<evidence type="ECO:0000313" key="2">
    <source>
        <dbReference type="EMBL" id="BBN06920.1"/>
    </source>
</evidence>
<accession>A0A176W6T3</accession>
<protein>
    <submittedName>
        <fullName evidence="3">Uncharacterized protein</fullName>
    </submittedName>
</protein>
<feature type="compositionally biased region" description="Low complexity" evidence="1">
    <location>
        <begin position="146"/>
        <end position="174"/>
    </location>
</feature>
<feature type="compositionally biased region" description="Basic and acidic residues" evidence="1">
    <location>
        <begin position="105"/>
        <end position="117"/>
    </location>
</feature>
<keyword evidence="4" id="KW-1185">Reference proteome</keyword>
<dbReference type="EMBL" id="AP019868">
    <property type="protein sequence ID" value="BBN06920.1"/>
    <property type="molecule type" value="Genomic_DNA"/>
</dbReference>
<evidence type="ECO:0000313" key="4">
    <source>
        <dbReference type="Proteomes" id="UP000077202"/>
    </source>
</evidence>
<dbReference type="Proteomes" id="UP001162541">
    <property type="component" value="Chromosome 3"/>
</dbReference>